<evidence type="ECO:0000313" key="3">
    <source>
        <dbReference type="RefSeq" id="XP_053070682.1"/>
    </source>
</evidence>
<evidence type="ECO:0000256" key="1">
    <source>
        <dbReference type="SAM" id="MobiDB-lite"/>
    </source>
</evidence>
<keyword evidence="2" id="KW-1185">Reference proteome</keyword>
<dbReference type="Proteomes" id="UP001652583">
    <property type="component" value="Chromosome A1"/>
</dbReference>
<feature type="compositionally biased region" description="Pro residues" evidence="1">
    <location>
        <begin position="101"/>
        <end position="116"/>
    </location>
</feature>
<name>A0ABM3PG77_ACIJB</name>
<reference evidence="3" key="1">
    <citation type="submission" date="2025-08" db="UniProtKB">
        <authorList>
            <consortium name="RefSeq"/>
        </authorList>
    </citation>
    <scope>IDENTIFICATION</scope>
    <source>
        <tissue evidence="3">Blood</tissue>
    </source>
</reference>
<feature type="region of interest" description="Disordered" evidence="1">
    <location>
        <begin position="59"/>
        <end position="120"/>
    </location>
</feature>
<dbReference type="GeneID" id="113600908"/>
<feature type="region of interest" description="Disordered" evidence="1">
    <location>
        <begin position="209"/>
        <end position="234"/>
    </location>
</feature>
<protein>
    <submittedName>
        <fullName evidence="3">Translation initiation factor IF-2-like</fullName>
    </submittedName>
</protein>
<feature type="region of interest" description="Disordered" evidence="1">
    <location>
        <begin position="132"/>
        <end position="195"/>
    </location>
</feature>
<proteinExistence type="predicted"/>
<feature type="compositionally biased region" description="Pro residues" evidence="1">
    <location>
        <begin position="182"/>
        <end position="192"/>
    </location>
</feature>
<feature type="compositionally biased region" description="Pro residues" evidence="1">
    <location>
        <begin position="72"/>
        <end position="82"/>
    </location>
</feature>
<sequence length="370" mass="39258">MGSCMALFRTQTFPTGCSHALEGCGPQGPQSLAPQVSASNFLLAQNLFAKHMETGGGWTMGMQPAAAGRQPSSPPHPTPPANPASLCPHPLPHGESGPDRAAPPCPTHPAPSPPLGPGSFELHKATCRALRCPGRGGERGWVPLGRGQDTGARRDQQHRPHAAAAAAEGYFAAPTAGSGGDRPPPPPPPEPLALPALRSARGSRLRCPATATVKRSPAPCALGEPRTPGTRRRRDWLSKSLAPPPRAAPLPRWWRARRPAPSGGAAGGWGPGLGEASCGHGARGASAPGLRALQFLRPRPARKKTGRPRRKRGNVFCRALRTAAAGLVGNLNDGKTLVKEAQERLPRILYFHLQENRYIFKRKRHWLEVT</sequence>
<gene>
    <name evidence="3" type="primary">LOC113600908</name>
</gene>
<feature type="compositionally biased region" description="Low complexity" evidence="1">
    <location>
        <begin position="162"/>
        <end position="176"/>
    </location>
</feature>
<organism evidence="2 3">
    <name type="scientific">Acinonyx jubatus</name>
    <name type="common">Cheetah</name>
    <dbReference type="NCBI Taxonomy" id="32536"/>
    <lineage>
        <taxon>Eukaryota</taxon>
        <taxon>Metazoa</taxon>
        <taxon>Chordata</taxon>
        <taxon>Craniata</taxon>
        <taxon>Vertebrata</taxon>
        <taxon>Euteleostomi</taxon>
        <taxon>Mammalia</taxon>
        <taxon>Eutheria</taxon>
        <taxon>Laurasiatheria</taxon>
        <taxon>Carnivora</taxon>
        <taxon>Feliformia</taxon>
        <taxon>Felidae</taxon>
        <taxon>Felinae</taxon>
        <taxon>Acinonyx</taxon>
    </lineage>
</organism>
<evidence type="ECO:0000313" key="2">
    <source>
        <dbReference type="Proteomes" id="UP001652583"/>
    </source>
</evidence>
<accession>A0ABM3PG77</accession>
<dbReference type="RefSeq" id="XP_053070682.1">
    <property type="nucleotide sequence ID" value="XM_053214707.1"/>
</dbReference>